<protein>
    <recommendedName>
        <fullName evidence="4">Secreted protein</fullName>
    </recommendedName>
</protein>
<name>A0A2M4D6U7_ANODA</name>
<keyword evidence="2" id="KW-0732">Signal</keyword>
<feature type="compositionally biased region" description="Low complexity" evidence="1">
    <location>
        <begin position="64"/>
        <end position="80"/>
    </location>
</feature>
<organism evidence="3">
    <name type="scientific">Anopheles darlingi</name>
    <name type="common">Mosquito</name>
    <dbReference type="NCBI Taxonomy" id="43151"/>
    <lineage>
        <taxon>Eukaryota</taxon>
        <taxon>Metazoa</taxon>
        <taxon>Ecdysozoa</taxon>
        <taxon>Arthropoda</taxon>
        <taxon>Hexapoda</taxon>
        <taxon>Insecta</taxon>
        <taxon>Pterygota</taxon>
        <taxon>Neoptera</taxon>
        <taxon>Endopterygota</taxon>
        <taxon>Diptera</taxon>
        <taxon>Nematocera</taxon>
        <taxon>Culicoidea</taxon>
        <taxon>Culicidae</taxon>
        <taxon>Anophelinae</taxon>
        <taxon>Anopheles</taxon>
    </lineage>
</organism>
<sequence length="100" mass="9700">MHHARIATVVAADAAAAAAAALVASAAVVPGVATPAVAAYNRATVGLRSPYAVARTVGNHGPNVASAAPDAAAAGVSDPPYGLSDEIGGEDADHRISTFQ</sequence>
<feature type="chain" id="PRO_5014947751" description="Secreted protein" evidence="2">
    <location>
        <begin position="27"/>
        <end position="100"/>
    </location>
</feature>
<evidence type="ECO:0000313" key="3">
    <source>
        <dbReference type="EMBL" id="MBW73290.1"/>
    </source>
</evidence>
<feature type="region of interest" description="Disordered" evidence="1">
    <location>
        <begin position="64"/>
        <end position="100"/>
    </location>
</feature>
<evidence type="ECO:0008006" key="4">
    <source>
        <dbReference type="Google" id="ProtNLM"/>
    </source>
</evidence>
<dbReference type="EMBL" id="GGFL01009112">
    <property type="protein sequence ID" value="MBW73290.1"/>
    <property type="molecule type" value="Transcribed_RNA"/>
</dbReference>
<feature type="compositionally biased region" description="Basic and acidic residues" evidence="1">
    <location>
        <begin position="91"/>
        <end position="100"/>
    </location>
</feature>
<reference evidence="3" key="1">
    <citation type="submission" date="2018-01" db="EMBL/GenBank/DDBJ databases">
        <title>An insight into the sialome of Amazonian anophelines.</title>
        <authorList>
            <person name="Ribeiro J.M."/>
            <person name="Scarpassa V."/>
            <person name="Calvo E."/>
        </authorList>
    </citation>
    <scope>NUCLEOTIDE SEQUENCE</scope>
</reference>
<evidence type="ECO:0000256" key="1">
    <source>
        <dbReference type="SAM" id="MobiDB-lite"/>
    </source>
</evidence>
<dbReference type="AlphaFoldDB" id="A0A2M4D6U7"/>
<evidence type="ECO:0000256" key="2">
    <source>
        <dbReference type="SAM" id="SignalP"/>
    </source>
</evidence>
<proteinExistence type="predicted"/>
<feature type="signal peptide" evidence="2">
    <location>
        <begin position="1"/>
        <end position="26"/>
    </location>
</feature>
<accession>A0A2M4D6U7</accession>